<proteinExistence type="predicted"/>
<dbReference type="CDD" id="cd18873">
    <property type="entry name" value="NUDIX_NadM_like"/>
    <property type="match status" value="1"/>
</dbReference>
<dbReference type="InterPro" id="IPR015797">
    <property type="entry name" value="NUDIX_hydrolase-like_dom_sf"/>
</dbReference>
<gene>
    <name evidence="1" type="ORF">AB0763_15230</name>
</gene>
<dbReference type="RefSeq" id="WP_306099294.1">
    <property type="nucleotide sequence ID" value="NZ_CP162602.1"/>
</dbReference>
<dbReference type="InterPro" id="IPR036388">
    <property type="entry name" value="WH-like_DNA-bd_sf"/>
</dbReference>
<organism evidence="1">
    <name type="scientific">Vibrio sp. HB236076</name>
    <dbReference type="NCBI Taxonomy" id="3232307"/>
    <lineage>
        <taxon>Bacteria</taxon>
        <taxon>Pseudomonadati</taxon>
        <taxon>Pseudomonadota</taxon>
        <taxon>Gammaproteobacteria</taxon>
        <taxon>Vibrionales</taxon>
        <taxon>Vibrionaceae</taxon>
        <taxon>Vibrio</taxon>
    </lineage>
</organism>
<name>A0AB39HJ22_9VIBR</name>
<dbReference type="EMBL" id="CP162602">
    <property type="protein sequence ID" value="XDK26403.1"/>
    <property type="molecule type" value="Genomic_DNA"/>
</dbReference>
<dbReference type="PANTHER" id="PTHR43736:SF4">
    <property type="entry name" value="SLR1690 PROTEIN"/>
    <property type="match status" value="1"/>
</dbReference>
<dbReference type="KEGG" id="vih:AB0763_15230"/>
<dbReference type="PANTHER" id="PTHR43736">
    <property type="entry name" value="ADP-RIBOSE PYROPHOSPHATASE"/>
    <property type="match status" value="1"/>
</dbReference>
<dbReference type="AlphaFoldDB" id="A0AB39HJ22"/>
<evidence type="ECO:0000313" key="1">
    <source>
        <dbReference type="EMBL" id="XDK26403.1"/>
    </source>
</evidence>
<dbReference type="Gene3D" id="1.10.10.10">
    <property type="entry name" value="Winged helix-like DNA-binding domain superfamily/Winged helix DNA-binding domain"/>
    <property type="match status" value="1"/>
</dbReference>
<dbReference type="Gene3D" id="3.90.79.10">
    <property type="entry name" value="Nucleoside Triphosphate Pyrophosphohydrolase"/>
    <property type="match status" value="1"/>
</dbReference>
<dbReference type="SUPFAM" id="SSF55811">
    <property type="entry name" value="Nudix"/>
    <property type="match status" value="1"/>
</dbReference>
<protein>
    <submittedName>
        <fullName evidence="1">NUDIX domain-containing protein</fullName>
    </submittedName>
</protein>
<sequence>MIVTIDMVCLCLSEKGLKVLLLKRNNPQRPDFNKWAIPGGWVYDEDMSHLGGEPADKDFESARKRICRQKVHTYPNFISDPLVDGNAKRDPEGWSVSISHYALCNASNVQQINDSGLEQDRVKWVDIDELMATKEAGLAFDHQAQIHHAWKKLRAAVEYTSVVLFLLEKEFLVSDIITAYQKFGVEVNRMTIKRRLIDTGVIVSANKMASSPKGTGGKPAKVFRLACDRVTYFQTCLRN</sequence>
<dbReference type="GO" id="GO:0003824">
    <property type="term" value="F:catalytic activity"/>
    <property type="evidence" value="ECO:0007669"/>
    <property type="project" value="UniProtKB-ARBA"/>
</dbReference>
<geneLocation type="plasmid" evidence="1">
    <name>p-HB236076</name>
</geneLocation>
<keyword evidence="1" id="KW-0614">Plasmid</keyword>
<accession>A0AB39HJ22</accession>
<reference evidence="1" key="1">
    <citation type="submission" date="2024-07" db="EMBL/GenBank/DDBJ databases">
        <title>Genome Analysis of a Potential Novel Vibrio Species Secreting pH- and Thermo-stable Alginate Lyase and its Application in Producing Alginate Oligosaccharides.</title>
        <authorList>
            <person name="Huang H."/>
            <person name="Bao K."/>
        </authorList>
    </citation>
    <scope>NUCLEOTIDE SEQUENCE</scope>
    <source>
        <strain evidence="1">HB236076</strain>
        <plasmid evidence="1">p-HB236076</plasmid>
    </source>
</reference>